<sequence>MTTRFLTASALLVGASACSPDVDQPQAEEGAEMVECALGEGSAFGPDCLVERENVDGQKQLIVRHPDGGFRRFAQLDDGRGLVELDGADQLTRALDGNVLEISVGADRYRFTANVSGQSNLGAQDAGADDAAE</sequence>
<name>A0A844Z4Y4_9SPHN</name>
<proteinExistence type="predicted"/>
<evidence type="ECO:0000313" key="2">
    <source>
        <dbReference type="Proteomes" id="UP000460290"/>
    </source>
</evidence>
<organism evidence="1 2">
    <name type="scientific">Pontixanthobacter aestiaquae</name>
    <dbReference type="NCBI Taxonomy" id="1509367"/>
    <lineage>
        <taxon>Bacteria</taxon>
        <taxon>Pseudomonadati</taxon>
        <taxon>Pseudomonadota</taxon>
        <taxon>Alphaproteobacteria</taxon>
        <taxon>Sphingomonadales</taxon>
        <taxon>Erythrobacteraceae</taxon>
        <taxon>Pontixanthobacter</taxon>
    </lineage>
</organism>
<dbReference type="PROSITE" id="PS51257">
    <property type="entry name" value="PROKAR_LIPOPROTEIN"/>
    <property type="match status" value="1"/>
</dbReference>
<dbReference type="RefSeq" id="WP_160614060.1">
    <property type="nucleotide sequence ID" value="NZ_JAUFQM010000001.1"/>
</dbReference>
<dbReference type="AlphaFoldDB" id="A0A844Z4Y4"/>
<keyword evidence="2" id="KW-1185">Reference proteome</keyword>
<dbReference type="OrthoDB" id="5402191at2"/>
<comment type="caution">
    <text evidence="1">The sequence shown here is derived from an EMBL/GenBank/DDBJ whole genome shotgun (WGS) entry which is preliminary data.</text>
</comment>
<evidence type="ECO:0008006" key="3">
    <source>
        <dbReference type="Google" id="ProtNLM"/>
    </source>
</evidence>
<gene>
    <name evidence="1" type="ORF">GRI35_10190</name>
</gene>
<dbReference type="EMBL" id="WTYZ01000001">
    <property type="protein sequence ID" value="MXO83731.1"/>
    <property type="molecule type" value="Genomic_DNA"/>
</dbReference>
<accession>A0A844Z4Y4</accession>
<evidence type="ECO:0000313" key="1">
    <source>
        <dbReference type="EMBL" id="MXO83731.1"/>
    </source>
</evidence>
<protein>
    <recommendedName>
        <fullName evidence="3">Lipoprotein</fullName>
    </recommendedName>
</protein>
<reference evidence="1 2" key="1">
    <citation type="submission" date="2019-12" db="EMBL/GenBank/DDBJ databases">
        <title>Genomic-based taxomic classification of the family Erythrobacteraceae.</title>
        <authorList>
            <person name="Xu L."/>
        </authorList>
    </citation>
    <scope>NUCLEOTIDE SEQUENCE [LARGE SCALE GENOMIC DNA]</scope>
    <source>
        <strain evidence="1 2">KCTC 42006</strain>
    </source>
</reference>
<dbReference type="Proteomes" id="UP000460290">
    <property type="component" value="Unassembled WGS sequence"/>
</dbReference>